<evidence type="ECO:0000256" key="9">
    <source>
        <dbReference type="SAM" id="MobiDB-lite"/>
    </source>
</evidence>
<dbReference type="SUPFAM" id="SSF46966">
    <property type="entry name" value="Spectrin repeat"/>
    <property type="match status" value="29"/>
</dbReference>
<feature type="domain" description="EF-hand" evidence="11">
    <location>
        <begin position="4818"/>
        <end position="4843"/>
    </location>
</feature>
<feature type="domain" description="Calponin-homology (CH)" evidence="10">
    <location>
        <begin position="39"/>
        <end position="143"/>
    </location>
</feature>
<dbReference type="PROSITE" id="PS50021">
    <property type="entry name" value="CH"/>
    <property type="match status" value="2"/>
</dbReference>
<feature type="compositionally biased region" description="Low complexity" evidence="9">
    <location>
        <begin position="5007"/>
        <end position="5050"/>
    </location>
</feature>
<dbReference type="InterPro" id="IPR001715">
    <property type="entry name" value="CH_dom"/>
</dbReference>
<feature type="coiled-coil region" evidence="8">
    <location>
        <begin position="3218"/>
        <end position="3281"/>
    </location>
</feature>
<dbReference type="Pfam" id="PF21019">
    <property type="entry name" value="Spectrin_3"/>
    <property type="match status" value="1"/>
</dbReference>
<dbReference type="SUPFAM" id="SSF47576">
    <property type="entry name" value="Calponin-homology domain, CH-domain"/>
    <property type="match status" value="1"/>
</dbReference>
<feature type="coiled-coil region" evidence="8">
    <location>
        <begin position="3575"/>
        <end position="3634"/>
    </location>
</feature>
<feature type="domain" description="GAR" evidence="12">
    <location>
        <begin position="4848"/>
        <end position="4920"/>
    </location>
</feature>
<dbReference type="Gene3D" id="1.20.58.60">
    <property type="match status" value="28"/>
</dbReference>
<gene>
    <name evidence="13" type="ORF">TKK_000050</name>
</gene>
<feature type="compositionally biased region" description="Polar residues" evidence="9">
    <location>
        <begin position="5051"/>
        <end position="5066"/>
    </location>
</feature>
<sequence length="5168" mass="597409">MEFELDGSLKEWAKDKPLSVLQLDPADRAVLRIADERDAIQKKTFTKWVNKHLKKANRHIGDLFQDLRDGHDLISLLEVLSGEHLPRETSGSMRFHMLDNVRIALRFLHCKNIKFVNIQAEDIVDGNPKLSLGLIWTIILHFQALNVKRKLSTEVLGSSVESCKTSRRDKTGARRTVTHIIRKTTTLTRGNEEHIPIKYYHEQRQYSQENLSRSSSRNELQNHQQQQQQHRILDHNEYQSIKQRATPISSQASSTNNLHQISDIIFGQETNVTARDALMQWARKSTARYPGVHVTDFTKSWRDGLALGALVHRNRPDLFDWHTLSSWKARDRLDKIFNIVEHEYGVTRLLDPEDVDTPEPDEKSLITYISSLYDVFPEPPPIHPLYDAEAQCRLSEYCSLADSLKMWIHEKTSVMSDLYYPPTLIEMRKLATESAKFKNEEVPARFRDKQRMHKIHQDLQHYFEIIGKIDLEPELHYDVLDKSWQRLLALHQERDQGIHQEIHRLEKLQRIAERAHREIKSAGDHLAELERKVMDSSHRLGQMHPLEAKHLVDVLEQDIRSTEIQVQNIFTDVHTLTDGKYNQAAELHKRVQKLHQQWVTVRSLLHNRLVQPLSEVSFPVEERIVTKHRTMVTETRLVDTNPFFHLLRDCLEWCKNKIQSVKEADFGSDQQGVRAELERFAKEHQSILDFQKQVENCKHEKKNLHENELALYNQHLLDLQQTYAELVSLSKKRMADLELLDDFIQAATNELVWLNNKEETEITRDWSDKSLDVDAIEKYYEVLMSDLEKREAQFTAVQERGEAIMLQGHPASRTIEAYISAMQSQWAWLLQLTLCLEVHLKYSRERQLFFQQVQEAEQWIVKKNQLLTSSYSQTEFDLDDGEVLLKGMQSLRKELNDYGDHIYNLTKRAESIVPVRQRSEPIHRPIRVTCICVYNQVNILINPNEQCTLYDNSGRLKWKVKNSSGQESLVPGVCFSLQPPDDEALMAVEKLRNQYENSIALWQRKQLRLRQSMIFATIKVVKDWSLQQFIDMGEEQRDAIRRALNEDANKLLKEGDPLDPHLRRLKREISDINRLLDEYRKRVKAEEDTRQTELVFNTQALQLQYQLNEAERELRGLMSEASSWNLPNIEKSIDKHADFEKGLRTLAPEIEKVQQTFRSISLKTPTMKNTVDKIMNKWDGIWDMSNLHIDRLKQIELVQKGIRENKSAIYEIQTTLDTYEKMADKGQNVFEKLLDLQHEITKQQSSLDQLNENAQNVRHMCESAKPNFAGEIDLMDSEINLLNAEWAGICGKLVDQLRASENMCQTPPKMAFANEVYYEKAKDKSEVSTAHLDMHDGKSVKAMMEEKYELAYDSLKELMLWMKEVENSVANQDAIQEDLDSIKKQMNNLKRTKEDITPYAQVILKCLDDINQLMCAHQNDTFREQIENLEKDGHMLKRRYDDVMSIIDKLLKSLKTSQDEYVTFMDETDSFRRWMVTTQNLLEKHTNLLNDLNSLSKNSETIRNFVSNVIAHQADLRFITMVAQKFSDESIDYLQNLNTFRTGLPQCLTYKEHACQESWIGREVSLLTESYKDLLCLSNELSEKFSRLNGKNQEFRDSLSKASAYLNEFEARVNEELTRPITSETSEVEDRLSSMKALHKELLSNKQYIDNCKVSINALMKLLSEQKPNVDNDQIEKPFVAIENKYEDLDRAISNKCQELDTILLKNQGIEETLTNLMFWLNGADIQFKNLNRPVSLEKGHLEEQQREQRLLLADLNNHRASIEAVNDIIYDLIRSSKNAVISKRTENKLEDIKRRFEKLHDKSVQRTEFMNAIFQDVDEYNNMIIAFNRWFSHMTELLDYLDFNKLNTAQYGEKLTQLQKSYQDRKPEQENLVSFAKKLIAKQDVCDITKIRDEIKVVESQWKDMGDSIDEKKRLHKLREDKLATYEKLYNQIYEWLNATENSMQYFMPVAINSDEIKHRLNDLKPILKEYNDYGVTIEKVNDLGVVIDNLINGKSDNYSQRRSVVNVSKRLGMRRVSQDNRSPSPTKGSGVQSPVCSSISSGFSSRRSSQDGFHLESSHIQQQLSEINNRYELLGVRLSDRQAELESMRDELKKCLDNLKQLEAFLEKIQRHFPKSIHVVSKEEANNAIKQNKAILEEMLEKQSLLDNTADQIQGLLKSRSNIFITDSVNIGMSDIARRWEYLMDKSKTRVKFFENIKEFHDVYDNLSSWIVAKENMVKVLGPISSDPRIVASQVQQVQVLREEFRTQQPQFDFLTRLSDNIASELEPDSADYRELKKGVNGLLDKWRSLFSSLEERALLLGDAIDTTREFDNSLNRFRNALQTISDNLDDLSVDQNPENELRKIENLARQLEGERPLLADVDLAGQRLCDVVSDPLFKTDIQGKLQSVKKFYASLQKKLDNKKAEVEGNLRDTKDFETNCSKTLGWLAEKLGSVSEKLLISADKKALQQTFDYYEPLYKEVMSKEHEVVMLLNKGKSIVAKPYNVDNQSLHRDLDKIQSLWDRLKKDIVKRHTRLTTSIEHSQKYHEAQTSLLAWIRLAEEKLVNLKPVLIKYKDIHKRQNDLTAFKNDMLRKSVELDNVCAFGETFMNLCDIDQNAIKVDLNEVKLRWNKVHETLTDHITTLESSSTELESFMKKLKDLEYEVNKYEDKLTFHDSLGRSEKDPKLFEQISNLNEDVKKLVKPTMELQNESKSLIFKICENGVDAKFIKFEVEAIVDRVNNLHAKLNFRSDELRCAASTINLFSENLCSQRQQLNKLEKEFLNMSAPAREINAVNDQLDQTERLMKKIAEMSQGINDLYSHSESLIDQGFAIDATSVRDQVQTLESQLDKLEESGKARLDELGDALDKIKQFTTLHASNEKKIKEISKEMDHIEPIAPEIERIRLQQADFHDFKMAHVEPLNQVIGECNLLGQKLIETAGRDVSTSKIEKSLDTMNDNWNSLKKKLNERDRKLDSGLLNSGKFQEALNSLEKWLIDTEEMVMNQKPISSDYKVIKAQLQEQKFLTKMLLDHQQSMASIKDMGEEMALNADLNDRHNINSRLQNLMGRFENLNETSDNRMSQLERALSVAAQYREKFEPLAKWLERCEGQINDMELIPTDEIMIEKKIEEHDAVHRDLLEHKSCFSDLTDVASTLMSLIGEEEAATLADSLQSLAEGYTNLVERSESLKQMLDRCKTGLRLLVLSYQELRDWMDGIEKQLNQHNLVSQPDKLRVQLEELNAVTEDLTKRQNELDKTYEAGIELTRHINLDEAMQLHDKMDALRRRHAELKKHSAELLNRVKQTLPMASQFDDKHNKFIEWIQAAETRATQPDCQLHEFVRMDSDIAEQRGVLAKLTGLIGNLRQVAGSEIAGQLEILLSRDQRRLEIFAEQITRRMESMQQLEQQQLELAADLYELLEWFREAESQLEVAEPPSTEPEVVRVQLKEHRALNENVNSQRNLLRDFNARAKKIQREQKLHKEESGVVDLRERLEELREVADNVSSLSNARLSALEQALPLAEHFRDSQSGLAAWLTETEQQVAVLPSPTLKTDSIALQQDRNELLLQSIAEHRPLIDKMEKTCEALMALCAPDDAARLQETAMSLSERYAALRDELRNRQLKLEQALQESAVFADKLEGMLRALSNAADQIRSAEPLSAHPPRLRDQIEENMALSAELAGRSDAFEAVQRAATELLDKARRCSGSDPSLRDIQNKVEQVNKLWDGLQNTTLERAKNLQAALEIAEDFWSGLNNVLRLLTDIQDALAAQIAPAAQPGAIEEQQVALNEIRQEIDQTAPGVEQVRQSGRELMNLCGEPDKPEVRKQIEDLDQAWDNITALYARREENLIDAMEKAMEFHETLGDLRAFLDSAEKKFASFSTLGSDTEAIKNQIKELLAFKAETDPYMIKIEALNRQAAELSEKTSSEQAQSIKEPLGAVNRRWEALLKGVVDRQQLLEKALLRLGQFQHALDELLHWIDDTSRKLGELRPVGGDSQMIEVELAKLKVLNNDIHAHQNSVDTLNDAGRQIIEDDKNSAEASSTADKLTALNTRWNELVKSAHDKQREFEDGLLEAQSFSAEIQDFLSWLADIDSAIVSSKPAGGLPETATEQLERFMVLYNELEDNRPKYESIMQRGKEYLKYNEKTMPHLNQNLRTLKQRWTAITGRASDKKIKLEIALKEAKDFNDALQNFVDWLTDAESFLNNLKPVSRIMRNILDQIEDHKKFQKDVGVHRETMLNLDKKGTHLKYFSQKQDVILIKNLLISVQHRWEKVVSKSAERTRALDYGYKEAKEFDDAWNNLMGWLNETDAKLEHLRSDGLGGNDPDKIKARLQKQREVQKELHQKQTHYDATMKCGKVLKERAARTDEAHLRDMMNELKSTWLSVYNKSIDFQRQLEESLLHSGQFKEATQALIDWLTRTEKQLSANVLVHGDLETVNVLLEQFANFESDLKSRAQQMDAVVKIGTELQSKASPDDAFTIRHQLEDLRSLWDRVSDLSDRRSALLEEALNDAEQLHNSMQTLMDWMSGAERRLNTFHNFPEDEAECEALLDDQNHFIKELQDKEKDKQEVVRFANVLLNKANHDGAIGLKHWISVIQARWDDISALSYERRQKLENLLKTLQDLDKSLEELLTWLRDLENNLKTVNSQELPEDREVLEEMITEHRAFMERTAKRQDEVDRICKSKIIRPTIKNVKKNIKAKPVIQSRNYGRSNNEAQLPHIGPSFPSKESREADPEFRHPKVRLLWDLWRNVWFLAWEHQRRLYDQLQYVIEKDRVANFSWEDWRKKFLKFMNHKKSRLTDLLRKMDQNNDGLIPRNDFIQGILNIKFDTSRLEMGAVSDLFDRNGEGLIDWKEFIAALRPDWEERRTAHDGDKIHDEVKRLIMLCTCRQKFRVFQVGEGKYRFGDSQKLRLVRILRSTVMVRVGGGWVALDEFLLKNDPCRIKGRTNIELREQFILADGVSQSMTAFKSKVSPSMNRNNLSSTGPITKVRERSYRSLPMGQSQSLRASLGASTPENLSDLDSLKNLKKTSSSQKSLFSSGSSRPSSRSASRPASRTSSRPPSQQGSRPPSRYGSTQSLNSTDETSIPSRIPRKIINTGDTPTSSRRSSTSGRRGDSLIPGLSTPRSNSSNPLDISGVESMRLKMTPEKTYPQLSDTSYENVFDSSLEQSPRSTSGNKKSTIGVDKSFRL</sequence>
<keyword evidence="6" id="KW-0009">Actin-binding</keyword>
<dbReference type="Gene3D" id="1.10.418.10">
    <property type="entry name" value="Calponin-like domain"/>
    <property type="match status" value="2"/>
</dbReference>
<dbReference type="SMART" id="SM00033">
    <property type="entry name" value="CH"/>
    <property type="match status" value="2"/>
</dbReference>
<name>A0ABD2XRV9_9HYME</name>
<dbReference type="GO" id="GO:0005886">
    <property type="term" value="C:plasma membrane"/>
    <property type="evidence" value="ECO:0007669"/>
    <property type="project" value="UniProtKB-SubCell"/>
</dbReference>
<feature type="domain" description="Calponin-homology (CH)" evidence="10">
    <location>
        <begin position="272"/>
        <end position="377"/>
    </location>
</feature>
<keyword evidence="8" id="KW-0175">Coiled coil</keyword>
<dbReference type="InterPro" id="IPR036872">
    <property type="entry name" value="CH_dom_sf"/>
</dbReference>
<dbReference type="FunFam" id="1.20.58.60:FF:000001">
    <property type="entry name" value="Microtubule-actin cross-linking factor 1"/>
    <property type="match status" value="4"/>
</dbReference>
<dbReference type="Pfam" id="PF17902">
    <property type="entry name" value="SH3_10"/>
    <property type="match status" value="1"/>
</dbReference>
<dbReference type="PROSITE" id="PS00018">
    <property type="entry name" value="EF_HAND_1"/>
    <property type="match status" value="1"/>
</dbReference>
<dbReference type="Proteomes" id="UP001627154">
    <property type="component" value="Unassembled WGS sequence"/>
</dbReference>
<feature type="compositionally biased region" description="Polar residues" evidence="9">
    <location>
        <begin position="4947"/>
        <end position="4964"/>
    </location>
</feature>
<evidence type="ECO:0000256" key="7">
    <source>
        <dbReference type="ARBA" id="ARBA00023212"/>
    </source>
</evidence>
<feature type="coiled-coil region" evidence="8">
    <location>
        <begin position="1742"/>
        <end position="1803"/>
    </location>
</feature>
<reference evidence="13 14" key="1">
    <citation type="journal article" date="2024" name="bioRxiv">
        <title>A reference genome for Trichogramma kaykai: A tiny desert-dwelling parasitoid wasp with competing sex-ratio distorters.</title>
        <authorList>
            <person name="Culotta J."/>
            <person name="Lindsey A.R."/>
        </authorList>
    </citation>
    <scope>NUCLEOTIDE SEQUENCE [LARGE SCALE GENOMIC DNA]</scope>
    <source>
        <strain evidence="13 14">KSX58</strain>
    </source>
</reference>
<feature type="coiled-coil region" evidence="8">
    <location>
        <begin position="498"/>
        <end position="532"/>
    </location>
</feature>
<comment type="caution">
    <text evidence="13">The sequence shown here is derived from an EMBL/GenBank/DDBJ whole genome shotgun (WGS) entry which is preliminary data.</text>
</comment>
<dbReference type="PROSITE" id="PS50222">
    <property type="entry name" value="EF_HAND_2"/>
    <property type="match status" value="2"/>
</dbReference>
<keyword evidence="3" id="KW-0597">Phosphoprotein</keyword>
<dbReference type="PROSITE" id="PS00019">
    <property type="entry name" value="ACTININ_1"/>
    <property type="match status" value="1"/>
</dbReference>
<feature type="compositionally biased region" description="Polar residues" evidence="9">
    <location>
        <begin position="2021"/>
        <end position="2034"/>
    </location>
</feature>
<dbReference type="Gene3D" id="1.10.238.10">
    <property type="entry name" value="EF-hand"/>
    <property type="match status" value="1"/>
</dbReference>
<evidence type="ECO:0000256" key="4">
    <source>
        <dbReference type="ARBA" id="ARBA00022737"/>
    </source>
</evidence>
<evidence type="ECO:0000256" key="3">
    <source>
        <dbReference type="ARBA" id="ARBA00022553"/>
    </source>
</evidence>
<evidence type="ECO:0000259" key="11">
    <source>
        <dbReference type="PROSITE" id="PS50222"/>
    </source>
</evidence>
<dbReference type="SUPFAM" id="SSF47473">
    <property type="entry name" value="EF-hand"/>
    <property type="match status" value="1"/>
</dbReference>
<evidence type="ECO:0000259" key="12">
    <source>
        <dbReference type="PROSITE" id="PS51460"/>
    </source>
</evidence>
<comment type="subcellular location">
    <subcellularLocation>
        <location evidence="1">Cytoplasm</location>
        <location evidence="1">Cytoskeleton</location>
    </subcellularLocation>
</comment>
<feature type="compositionally biased region" description="Polar residues" evidence="9">
    <location>
        <begin position="5102"/>
        <end position="5111"/>
    </location>
</feature>
<accession>A0ABD2XRV9</accession>
<keyword evidence="5" id="KW-0106">Calcium</keyword>
<keyword evidence="7" id="KW-0206">Cytoskeleton</keyword>
<dbReference type="InterPro" id="IPR043197">
    <property type="entry name" value="Plakin"/>
</dbReference>
<feature type="region of interest" description="Disordered" evidence="9">
    <location>
        <begin position="4947"/>
        <end position="5113"/>
    </location>
</feature>
<dbReference type="PANTHER" id="PTHR23169:SF23">
    <property type="entry name" value="SHORT STOP, ISOFORM H"/>
    <property type="match status" value="1"/>
</dbReference>
<feature type="domain" description="EF-hand" evidence="11">
    <location>
        <begin position="4772"/>
        <end position="4807"/>
    </location>
</feature>
<dbReference type="PANTHER" id="PTHR23169">
    <property type="entry name" value="ENVOPLAKIN"/>
    <property type="match status" value="1"/>
</dbReference>
<dbReference type="Pfam" id="PF00435">
    <property type="entry name" value="Spectrin"/>
    <property type="match status" value="13"/>
</dbReference>
<keyword evidence="14" id="KW-1185">Reference proteome</keyword>
<dbReference type="SMART" id="SM00243">
    <property type="entry name" value="GAS2"/>
    <property type="match status" value="1"/>
</dbReference>
<dbReference type="GO" id="GO:0005856">
    <property type="term" value="C:cytoskeleton"/>
    <property type="evidence" value="ECO:0007669"/>
    <property type="project" value="UniProtKB-SubCell"/>
</dbReference>
<dbReference type="InterPro" id="IPR041615">
    <property type="entry name" value="Desmoplakin_SH3"/>
</dbReference>
<protein>
    <recommendedName>
        <fullName evidence="15">Calponin-homology (CH) domain-containing protein</fullName>
    </recommendedName>
</protein>
<evidence type="ECO:0000259" key="10">
    <source>
        <dbReference type="PROSITE" id="PS50021"/>
    </source>
</evidence>
<dbReference type="Pfam" id="PF00307">
    <property type="entry name" value="CH"/>
    <property type="match status" value="2"/>
</dbReference>
<keyword evidence="2" id="KW-0963">Cytoplasm</keyword>
<dbReference type="Pfam" id="PF21020">
    <property type="entry name" value="Spectrin_4"/>
    <property type="match status" value="1"/>
</dbReference>
<feature type="region of interest" description="Disordered" evidence="9">
    <location>
        <begin position="5128"/>
        <end position="5168"/>
    </location>
</feature>
<feature type="compositionally biased region" description="Low complexity" evidence="9">
    <location>
        <begin position="5076"/>
        <end position="5090"/>
    </location>
</feature>
<feature type="coiled-coil region" evidence="8">
    <location>
        <begin position="2388"/>
        <end position="2415"/>
    </location>
</feature>
<proteinExistence type="predicted"/>
<feature type="coiled-coil region" evidence="8">
    <location>
        <begin position="4589"/>
        <end position="4626"/>
    </location>
</feature>
<feature type="compositionally biased region" description="Polar residues" evidence="9">
    <location>
        <begin position="4978"/>
        <end position="4995"/>
    </location>
</feature>
<feature type="coiled-coil region" evidence="8">
    <location>
        <begin position="2626"/>
        <end position="2653"/>
    </location>
</feature>
<dbReference type="InterPro" id="IPR018247">
    <property type="entry name" value="EF_Hand_1_Ca_BS"/>
</dbReference>
<dbReference type="FunFam" id="1.10.418.10:FF:000022">
    <property type="entry name" value="Short stop, isoform K"/>
    <property type="match status" value="1"/>
</dbReference>
<feature type="compositionally biased region" description="Polar residues" evidence="9">
    <location>
        <begin position="206"/>
        <end position="219"/>
    </location>
</feature>
<evidence type="ECO:0000313" key="13">
    <source>
        <dbReference type="EMBL" id="KAL3407795.1"/>
    </source>
</evidence>
<dbReference type="InterPro" id="IPR036534">
    <property type="entry name" value="GAR_dom_sf"/>
</dbReference>
<feature type="region of interest" description="Disordered" evidence="9">
    <location>
        <begin position="206"/>
        <end position="231"/>
    </location>
</feature>
<evidence type="ECO:0000256" key="6">
    <source>
        <dbReference type="ARBA" id="ARBA00023203"/>
    </source>
</evidence>
<dbReference type="FunFam" id="1.10.418.10:FF:000048">
    <property type="entry name" value="Short stop, isoform B"/>
    <property type="match status" value="1"/>
</dbReference>
<evidence type="ECO:0008006" key="15">
    <source>
        <dbReference type="Google" id="ProtNLM"/>
    </source>
</evidence>
<dbReference type="GO" id="GO:0003779">
    <property type="term" value="F:actin binding"/>
    <property type="evidence" value="ECO:0007669"/>
    <property type="project" value="UniProtKB-KW"/>
</dbReference>
<dbReference type="CDD" id="cd21188">
    <property type="entry name" value="CH_PLEC-like_rpt1"/>
    <property type="match status" value="1"/>
</dbReference>
<dbReference type="InterPro" id="IPR002048">
    <property type="entry name" value="EF_hand_dom"/>
</dbReference>
<dbReference type="InterPro" id="IPR011992">
    <property type="entry name" value="EF-hand-dom_pair"/>
</dbReference>
<evidence type="ECO:0000313" key="14">
    <source>
        <dbReference type="Proteomes" id="UP001627154"/>
    </source>
</evidence>
<dbReference type="FunFam" id="3.30.920.20:FF:000001">
    <property type="entry name" value="Microtubule-actin cross-linking factor 1"/>
    <property type="match status" value="1"/>
</dbReference>
<dbReference type="InterPro" id="IPR001589">
    <property type="entry name" value="Actinin_actin-bd_CS"/>
</dbReference>
<dbReference type="GO" id="GO:0005737">
    <property type="term" value="C:cytoplasm"/>
    <property type="evidence" value="ECO:0007669"/>
    <property type="project" value="UniProtKB-ARBA"/>
</dbReference>
<evidence type="ECO:0000256" key="1">
    <source>
        <dbReference type="ARBA" id="ARBA00004245"/>
    </source>
</evidence>
<organism evidence="13 14">
    <name type="scientific">Trichogramma kaykai</name>
    <dbReference type="NCBI Taxonomy" id="54128"/>
    <lineage>
        <taxon>Eukaryota</taxon>
        <taxon>Metazoa</taxon>
        <taxon>Ecdysozoa</taxon>
        <taxon>Arthropoda</taxon>
        <taxon>Hexapoda</taxon>
        <taxon>Insecta</taxon>
        <taxon>Pterygota</taxon>
        <taxon>Neoptera</taxon>
        <taxon>Endopterygota</taxon>
        <taxon>Hymenoptera</taxon>
        <taxon>Apocrita</taxon>
        <taxon>Proctotrupomorpha</taxon>
        <taxon>Chalcidoidea</taxon>
        <taxon>Trichogrammatidae</taxon>
        <taxon>Trichogramma</taxon>
    </lineage>
</organism>
<dbReference type="SMART" id="SM00150">
    <property type="entry name" value="SPEC"/>
    <property type="match status" value="35"/>
</dbReference>
<feature type="compositionally biased region" description="Low complexity" evidence="9">
    <location>
        <begin position="221"/>
        <end position="230"/>
    </location>
</feature>
<feature type="region of interest" description="Disordered" evidence="9">
    <location>
        <begin position="4691"/>
        <end position="4711"/>
    </location>
</feature>
<dbReference type="InterPro" id="IPR002017">
    <property type="entry name" value="Spectrin_repeat"/>
</dbReference>
<feature type="coiled-coil region" evidence="8">
    <location>
        <begin position="3436"/>
        <end position="3486"/>
    </location>
</feature>
<dbReference type="PROSITE" id="PS51460">
    <property type="entry name" value="GAR"/>
    <property type="match status" value="1"/>
</dbReference>
<feature type="coiled-coil region" evidence="8">
    <location>
        <begin position="2774"/>
        <end position="2837"/>
    </location>
</feature>
<dbReference type="CDD" id="cd00176">
    <property type="entry name" value="SPEC"/>
    <property type="match status" value="10"/>
</dbReference>
<feature type="compositionally biased region" description="Low complexity" evidence="9">
    <location>
        <begin position="2035"/>
        <end position="2049"/>
    </location>
</feature>
<evidence type="ECO:0000256" key="5">
    <source>
        <dbReference type="ARBA" id="ARBA00022837"/>
    </source>
</evidence>
<feature type="coiled-coil region" evidence="8">
    <location>
        <begin position="1062"/>
        <end position="1120"/>
    </location>
</feature>
<dbReference type="Pfam" id="PF02187">
    <property type="entry name" value="GAS2"/>
    <property type="match status" value="1"/>
</dbReference>
<evidence type="ECO:0000256" key="2">
    <source>
        <dbReference type="ARBA" id="ARBA00022490"/>
    </source>
</evidence>
<dbReference type="InterPro" id="IPR003108">
    <property type="entry name" value="GAR_dom"/>
</dbReference>
<feature type="coiled-coil region" evidence="8">
    <location>
        <begin position="1233"/>
        <end position="1260"/>
    </location>
</feature>
<dbReference type="Gene3D" id="2.30.30.40">
    <property type="entry name" value="SH3 Domains"/>
    <property type="match status" value="1"/>
</dbReference>
<dbReference type="Gene3D" id="3.30.920.20">
    <property type="entry name" value="Gas2-like domain"/>
    <property type="match status" value="1"/>
</dbReference>
<feature type="coiled-coil region" evidence="8">
    <location>
        <begin position="2080"/>
        <end position="2144"/>
    </location>
</feature>
<keyword evidence="4" id="KW-0677">Repeat</keyword>
<dbReference type="InterPro" id="IPR049538">
    <property type="entry name" value="PCN-like_spectrin-like_rpt"/>
</dbReference>
<dbReference type="InterPro" id="IPR018159">
    <property type="entry name" value="Spectrin/alpha-actinin"/>
</dbReference>
<feature type="compositionally biased region" description="Polar residues" evidence="9">
    <location>
        <begin position="5130"/>
        <end position="5158"/>
    </location>
</feature>
<dbReference type="SUPFAM" id="SSF143575">
    <property type="entry name" value="GAS2 domain-like"/>
    <property type="match status" value="1"/>
</dbReference>
<dbReference type="EMBL" id="JBJJXI010000002">
    <property type="protein sequence ID" value="KAL3407795.1"/>
    <property type="molecule type" value="Genomic_DNA"/>
</dbReference>
<feature type="region of interest" description="Disordered" evidence="9">
    <location>
        <begin position="2011"/>
        <end position="2057"/>
    </location>
</feature>
<evidence type="ECO:0000256" key="8">
    <source>
        <dbReference type="SAM" id="Coils"/>
    </source>
</evidence>